<dbReference type="GO" id="GO:0005737">
    <property type="term" value="C:cytoplasm"/>
    <property type="evidence" value="ECO:0007669"/>
    <property type="project" value="UniProtKB-ARBA"/>
</dbReference>
<feature type="domain" description="Peptidase M24 C-terminal" evidence="6">
    <location>
        <begin position="543"/>
        <end position="602"/>
    </location>
</feature>
<dbReference type="CDD" id="cd01085">
    <property type="entry name" value="APP"/>
    <property type="match status" value="1"/>
</dbReference>
<keyword evidence="8" id="KW-1185">Reference proteome</keyword>
<feature type="domain" description="Peptidase M24" evidence="4">
    <location>
        <begin position="317"/>
        <end position="530"/>
    </location>
</feature>
<keyword evidence="7" id="KW-0031">Aminopeptidase</keyword>
<evidence type="ECO:0000256" key="1">
    <source>
        <dbReference type="ARBA" id="ARBA00008766"/>
    </source>
</evidence>
<dbReference type="Pfam" id="PF16188">
    <property type="entry name" value="Peptidase_M24_C"/>
    <property type="match status" value="1"/>
</dbReference>
<evidence type="ECO:0000256" key="2">
    <source>
        <dbReference type="ARBA" id="ARBA00022723"/>
    </source>
</evidence>
<dbReference type="OrthoDB" id="9806388at2"/>
<feature type="domain" description="Creatinase N-terminal" evidence="5">
    <location>
        <begin position="17"/>
        <end position="153"/>
    </location>
</feature>
<keyword evidence="2" id="KW-0479">Metal-binding</keyword>
<name>A0A086Y1T0_9RHOB</name>
<dbReference type="EMBL" id="JFZB01000007">
    <property type="protein sequence ID" value="KFI28230.1"/>
    <property type="molecule type" value="Genomic_DNA"/>
</dbReference>
<proteinExistence type="inferred from homology"/>
<dbReference type="GO" id="GO:0046872">
    <property type="term" value="F:metal ion binding"/>
    <property type="evidence" value="ECO:0007669"/>
    <property type="project" value="UniProtKB-KW"/>
</dbReference>
<dbReference type="FunFam" id="3.90.230.10:FF:000009">
    <property type="entry name" value="xaa-Pro aminopeptidase 2"/>
    <property type="match status" value="1"/>
</dbReference>
<keyword evidence="3" id="KW-0378">Hydrolase</keyword>
<dbReference type="AlphaFoldDB" id="A0A086Y1T0"/>
<dbReference type="eggNOG" id="COG0006">
    <property type="taxonomic scope" value="Bacteria"/>
</dbReference>
<reference evidence="7 8" key="1">
    <citation type="submission" date="2014-03" db="EMBL/GenBank/DDBJ databases">
        <title>Genome of Paenirhodobacter enshiensis DW2-9.</title>
        <authorList>
            <person name="Wang D."/>
            <person name="Wang G."/>
        </authorList>
    </citation>
    <scope>NUCLEOTIDE SEQUENCE [LARGE SCALE GENOMIC DNA]</scope>
    <source>
        <strain evidence="7 8">DW2-9</strain>
    </source>
</reference>
<dbReference type="InterPro" id="IPR029149">
    <property type="entry name" value="Creatin/AminoP/Spt16_N"/>
</dbReference>
<protein>
    <submittedName>
        <fullName evidence="7">X-Pro aminopeptidase</fullName>
    </submittedName>
</protein>
<dbReference type="InterPro" id="IPR032416">
    <property type="entry name" value="Peptidase_M24_C"/>
</dbReference>
<dbReference type="Pfam" id="PF00557">
    <property type="entry name" value="Peptidase_M24"/>
    <property type="match status" value="1"/>
</dbReference>
<dbReference type="SUPFAM" id="SSF55920">
    <property type="entry name" value="Creatinase/aminopeptidase"/>
    <property type="match status" value="1"/>
</dbReference>
<gene>
    <name evidence="7" type="ORF">CG50_15210</name>
</gene>
<dbReference type="InterPro" id="IPR033740">
    <property type="entry name" value="Pept_M24B"/>
</dbReference>
<dbReference type="SUPFAM" id="SSF53092">
    <property type="entry name" value="Creatinase/prolidase N-terminal domain"/>
    <property type="match status" value="1"/>
</dbReference>
<evidence type="ECO:0000256" key="3">
    <source>
        <dbReference type="ARBA" id="ARBA00022801"/>
    </source>
</evidence>
<sequence>MFQNFSAKTSPETGAPRLAALRDAMTDAGLSAFVVPRADAWQGEYVAASDARLSWLTGFTGSAGFCIAAADRAGVFIDGRYRVQVKAEVDLAVYTPVPWPETRPSDWLRDALPEGGRVGFDPWLHTRARIEALRAELAGTGIELIAAPNLVDAIWTDRPARPDTPIRIQPDEYAGETAAAKRARIGAAVAAAGAAAVVLTLPDSISWLLNIRGSDVACNPVVQSFAVLHADGRAVLFIEPGKVPAEVRAALGDAVTLMPLDSFAEALSGLAAPVLVDPESAPVAVWHALEAAKIATVAGHDPCILPKAIKNPAEIAGMEAAHLRDGAAMAEFLAWVEREAPKGGLSEIDVVKALEDFRRATNLLLDISFDTICGAGADGAIVHYRVTEKTDRPVRSGELLLVDSGAQYPDGTTDITRTVAVGPVPAEAVTPFTLVMKGMIAIALARWPVGLSGRDIDVLARNALWQAGLDYDHGTGHGVGVALSVHEGPQRISRVSTIPLQAGMILSDEPGYYREGAFGIRCENLLLVEEPAPVAGGDPARRWLGFRNLTWVPFDTRLIDVTLFTPAERDWLNRYHAEVLTRIGPLVTPATLDWLRSACAPI</sequence>
<dbReference type="InterPro" id="IPR050422">
    <property type="entry name" value="X-Pro_aminopeptidase_P"/>
</dbReference>
<dbReference type="GO" id="GO:0070006">
    <property type="term" value="F:metalloaminopeptidase activity"/>
    <property type="evidence" value="ECO:0007669"/>
    <property type="project" value="InterPro"/>
</dbReference>
<dbReference type="Proteomes" id="UP000028824">
    <property type="component" value="Unassembled WGS sequence"/>
</dbReference>
<dbReference type="Gene3D" id="3.90.230.10">
    <property type="entry name" value="Creatinase/methionine aminopeptidase superfamily"/>
    <property type="match status" value="1"/>
</dbReference>
<evidence type="ECO:0000313" key="7">
    <source>
        <dbReference type="EMBL" id="KFI28230.1"/>
    </source>
</evidence>
<dbReference type="Pfam" id="PF16189">
    <property type="entry name" value="Creatinase_N_2"/>
    <property type="match status" value="1"/>
</dbReference>
<dbReference type="InterPro" id="IPR000587">
    <property type="entry name" value="Creatinase_N"/>
</dbReference>
<keyword evidence="7" id="KW-0645">Protease</keyword>
<dbReference type="RefSeq" id="WP_036636273.1">
    <property type="nucleotide sequence ID" value="NZ_JFZB01000007.1"/>
</dbReference>
<evidence type="ECO:0000313" key="8">
    <source>
        <dbReference type="Proteomes" id="UP000028824"/>
    </source>
</evidence>
<accession>A0A086Y1T0</accession>
<comment type="caution">
    <text evidence="7">The sequence shown here is derived from an EMBL/GenBank/DDBJ whole genome shotgun (WGS) entry which is preliminary data.</text>
</comment>
<dbReference type="PANTHER" id="PTHR43763:SF6">
    <property type="entry name" value="XAA-PRO AMINOPEPTIDASE 1"/>
    <property type="match status" value="1"/>
</dbReference>
<dbReference type="InterPro" id="IPR036005">
    <property type="entry name" value="Creatinase/aminopeptidase-like"/>
</dbReference>
<dbReference type="STRING" id="1105367.CG50_15210"/>
<dbReference type="Gene3D" id="3.40.350.10">
    <property type="entry name" value="Creatinase/prolidase N-terminal domain"/>
    <property type="match status" value="2"/>
</dbReference>
<comment type="similarity">
    <text evidence="1">Belongs to the peptidase M24B family.</text>
</comment>
<evidence type="ECO:0000259" key="5">
    <source>
        <dbReference type="Pfam" id="PF01321"/>
    </source>
</evidence>
<evidence type="ECO:0000259" key="6">
    <source>
        <dbReference type="Pfam" id="PF16188"/>
    </source>
</evidence>
<dbReference type="InterPro" id="IPR000994">
    <property type="entry name" value="Pept_M24"/>
</dbReference>
<dbReference type="Pfam" id="PF01321">
    <property type="entry name" value="Creatinase_N"/>
    <property type="match status" value="1"/>
</dbReference>
<organism evidence="7 8">
    <name type="scientific">Paenirhodobacter enshiensis</name>
    <dbReference type="NCBI Taxonomy" id="1105367"/>
    <lineage>
        <taxon>Bacteria</taxon>
        <taxon>Pseudomonadati</taxon>
        <taxon>Pseudomonadota</taxon>
        <taxon>Alphaproteobacteria</taxon>
        <taxon>Rhodobacterales</taxon>
        <taxon>Rhodobacter group</taxon>
        <taxon>Paenirhodobacter</taxon>
    </lineage>
</organism>
<evidence type="ECO:0000259" key="4">
    <source>
        <dbReference type="Pfam" id="PF00557"/>
    </source>
</evidence>
<dbReference type="PANTHER" id="PTHR43763">
    <property type="entry name" value="XAA-PRO AMINOPEPTIDASE 1"/>
    <property type="match status" value="1"/>
</dbReference>